<evidence type="ECO:0000256" key="3">
    <source>
        <dbReference type="ARBA" id="ARBA00022679"/>
    </source>
</evidence>
<dbReference type="Gene3D" id="3.40.47.10">
    <property type="match status" value="1"/>
</dbReference>
<dbReference type="InterPro" id="IPR020806">
    <property type="entry name" value="PKS_PP-bd"/>
</dbReference>
<dbReference type="GeneID" id="94429926"/>
<dbReference type="SUPFAM" id="SSF47336">
    <property type="entry name" value="ACP-like"/>
    <property type="match status" value="1"/>
</dbReference>
<dbReference type="Proteomes" id="UP000221165">
    <property type="component" value="Unassembled WGS sequence"/>
</dbReference>
<dbReference type="RefSeq" id="XP_067921310.1">
    <property type="nucleotide sequence ID" value="XM_068066715.1"/>
</dbReference>
<proteinExistence type="predicted"/>
<dbReference type="InterPro" id="IPR057326">
    <property type="entry name" value="KR_dom"/>
</dbReference>
<evidence type="ECO:0000313" key="8">
    <source>
        <dbReference type="Proteomes" id="UP000221165"/>
    </source>
</evidence>
<dbReference type="PROSITE" id="PS00606">
    <property type="entry name" value="KS3_1"/>
    <property type="match status" value="1"/>
</dbReference>
<dbReference type="PANTHER" id="PTHR43775">
    <property type="entry name" value="FATTY ACID SYNTHASE"/>
    <property type="match status" value="1"/>
</dbReference>
<evidence type="ECO:0000256" key="2">
    <source>
        <dbReference type="ARBA" id="ARBA00022553"/>
    </source>
</evidence>
<dbReference type="PROSITE" id="PS50075">
    <property type="entry name" value="CARRIER"/>
    <property type="match status" value="1"/>
</dbReference>
<feature type="compositionally biased region" description="Polar residues" evidence="4">
    <location>
        <begin position="221"/>
        <end position="234"/>
    </location>
</feature>
<dbReference type="InterPro" id="IPR018201">
    <property type="entry name" value="Ketoacyl_synth_AS"/>
</dbReference>
<dbReference type="GO" id="GO:0004312">
    <property type="term" value="F:fatty acid synthase activity"/>
    <property type="evidence" value="ECO:0007669"/>
    <property type="project" value="TreeGrafter"/>
</dbReference>
<dbReference type="InterPro" id="IPR013120">
    <property type="entry name" value="FAR_NAD-bd"/>
</dbReference>
<dbReference type="InterPro" id="IPR014030">
    <property type="entry name" value="Ketoacyl_synth_N"/>
</dbReference>
<dbReference type="OrthoDB" id="329835at2759"/>
<evidence type="ECO:0000259" key="6">
    <source>
        <dbReference type="PROSITE" id="PS52004"/>
    </source>
</evidence>
<gene>
    <name evidence="7" type="ORF">CSUI_006559</name>
</gene>
<evidence type="ECO:0000313" key="7">
    <source>
        <dbReference type="EMBL" id="PHJ19612.1"/>
    </source>
</evidence>
<dbReference type="GO" id="GO:0031177">
    <property type="term" value="F:phosphopantetheine binding"/>
    <property type="evidence" value="ECO:0007669"/>
    <property type="project" value="InterPro"/>
</dbReference>
<dbReference type="SMART" id="SM00823">
    <property type="entry name" value="PKS_PP"/>
    <property type="match status" value="1"/>
</dbReference>
<dbReference type="GO" id="GO:0004315">
    <property type="term" value="F:3-oxoacyl-[acyl-carrier-protein] synthase activity"/>
    <property type="evidence" value="ECO:0007669"/>
    <property type="project" value="InterPro"/>
</dbReference>
<feature type="domain" description="Ketosynthase family 3 (KS3)" evidence="6">
    <location>
        <begin position="726"/>
        <end position="1169"/>
    </location>
</feature>
<dbReference type="SMART" id="SM00822">
    <property type="entry name" value="PKS_KR"/>
    <property type="match status" value="1"/>
</dbReference>
<dbReference type="GO" id="GO:0006633">
    <property type="term" value="P:fatty acid biosynthetic process"/>
    <property type="evidence" value="ECO:0007669"/>
    <property type="project" value="InterPro"/>
</dbReference>
<dbReference type="InterPro" id="IPR013968">
    <property type="entry name" value="PKS_KR"/>
</dbReference>
<feature type="compositionally biased region" description="Basic and acidic residues" evidence="4">
    <location>
        <begin position="56"/>
        <end position="82"/>
    </location>
</feature>
<feature type="region of interest" description="Disordered" evidence="4">
    <location>
        <begin position="216"/>
        <end position="241"/>
    </location>
</feature>
<organism evidence="7 8">
    <name type="scientific">Cystoisospora suis</name>
    <dbReference type="NCBI Taxonomy" id="483139"/>
    <lineage>
        <taxon>Eukaryota</taxon>
        <taxon>Sar</taxon>
        <taxon>Alveolata</taxon>
        <taxon>Apicomplexa</taxon>
        <taxon>Conoidasida</taxon>
        <taxon>Coccidia</taxon>
        <taxon>Eucoccidiorida</taxon>
        <taxon>Eimeriorina</taxon>
        <taxon>Sarcocystidae</taxon>
        <taxon>Cystoisospora</taxon>
    </lineage>
</organism>
<dbReference type="Pfam" id="PF00109">
    <property type="entry name" value="ketoacyl-synt"/>
    <property type="match status" value="1"/>
</dbReference>
<dbReference type="PROSITE" id="PS52004">
    <property type="entry name" value="KS3_2"/>
    <property type="match status" value="1"/>
</dbReference>
<dbReference type="Pfam" id="PF07993">
    <property type="entry name" value="NAD_binding_4"/>
    <property type="match status" value="1"/>
</dbReference>
<evidence type="ECO:0000259" key="5">
    <source>
        <dbReference type="PROSITE" id="PS50075"/>
    </source>
</evidence>
<accession>A0A2C6KTL8</accession>
<dbReference type="InterPro" id="IPR036291">
    <property type="entry name" value="NAD(P)-bd_dom_sf"/>
</dbReference>
<dbReference type="InterPro" id="IPR009081">
    <property type="entry name" value="PP-bd_ACP"/>
</dbReference>
<keyword evidence="8" id="KW-1185">Reference proteome</keyword>
<dbReference type="EMBL" id="MIGC01003328">
    <property type="protein sequence ID" value="PHJ19612.1"/>
    <property type="molecule type" value="Genomic_DNA"/>
</dbReference>
<dbReference type="InterPro" id="IPR050091">
    <property type="entry name" value="PKS_NRPS_Biosynth_Enz"/>
</dbReference>
<dbReference type="Pfam" id="PF08659">
    <property type="entry name" value="KR"/>
    <property type="match status" value="1"/>
</dbReference>
<dbReference type="CDD" id="cd05274">
    <property type="entry name" value="KR_FAS_SDR_x"/>
    <property type="match status" value="1"/>
</dbReference>
<evidence type="ECO:0000256" key="4">
    <source>
        <dbReference type="SAM" id="MobiDB-lite"/>
    </source>
</evidence>
<reference evidence="7 8" key="1">
    <citation type="journal article" date="2017" name="Int. J. Parasitol.">
        <title>The genome of the protozoan parasite Cystoisospora suis and a reverse vaccinology approach to identify vaccine candidates.</title>
        <authorList>
            <person name="Palmieri N."/>
            <person name="Shrestha A."/>
            <person name="Ruttkowski B."/>
            <person name="Beck T."/>
            <person name="Vogl C."/>
            <person name="Tomley F."/>
            <person name="Blake D.P."/>
            <person name="Joachim A."/>
        </authorList>
    </citation>
    <scope>NUCLEOTIDE SEQUENCE [LARGE SCALE GENOMIC DNA]</scope>
    <source>
        <strain evidence="7 8">Wien I</strain>
    </source>
</reference>
<evidence type="ECO:0000256" key="1">
    <source>
        <dbReference type="ARBA" id="ARBA00022450"/>
    </source>
</evidence>
<sequence>MVEIGPQRTLASMGAACAAAGPQQWVSVVEKPSSANDVSRFRELVKQIRRGSESRHRWDHKTFSLTKTSRESRPEKSLEERPNPPLSTGATPFWAENWVRHSRIPNNFLAEGPLGQQNRCVLVGVPPQHMDEVRLGMEELGLNSSRAYEMPLDLAELEAALRAGAWTGVLVVAGMWTDTSATAGINETVHILRLYRRLSSEVAVLPPLAVVTKGAQHISDSRQTGSSELDSMSEASRHNDNYTALSPHAGLMAFCRTSRLETERLGSQFGIRYFDVEPRPGVRFPEQLASVLYWLSRSAKQNVGAVGKDSVEQGTDEVELVVRQESYYVPRAAPLLLRSPTTRTTTISSEKSYVVSGGSAGIGLVLAGWLLQQGAGKLVLLSRSGAVAEGQKNGTLWGDLQAAVSRGRVQSVKCDVSRIDQVRAAIVTAADGHAVGGIFHCAGVEGKHSFWDASESDIDAVYDPKVKGAWNLHRVCEEMNINRNLDEFVMFSSISALPGNDAFALYASANGCLDALAQYRRSLGLPARSIRWGPWLETGMASRSEAFGRFMKSRGITGFSNNEALGLLETVLGSDLSLVTVCHVEWRKYATVFGRNIPPWLSEVLRGTGETCVPVEGNESKERGWQLSSEGVETAVMEVARKLCGETSGISSESSIDALGLDSLGALEFRNALQDALSIKLPASLLVEFPTLKDVIDFIVRDCFSPETEARAVSPVTSEGDTAASANVFAVVGMACRVPPNANSPGEFWQLLVDAVDAVREIPMERFNIDAFYDPDPAREKCYTREAALLENADMFDNDFFGLKDSEVLTIDPQQRMLLEVAYEAFLDGGYSRDMLAGKNFGVFCASYNNDFQFTNLTGGKAAMCVDSGPGCVPSLGEASGYPEPGGFMCFIPNRLSFNFGLIGPSIGIDAACASALVAFDSAITKLKARSCDGALVGGVNIILSPAFFLGGCKTRQFSHAGRCLTFDKDADGLVRGEGCGAVVLLPLTTAREKGMVVQAVVRGSATSHYGRSGRITAPNTRALARVLRLALEDAKTPPSSVRYYEAHGTATVLGDIIEMSAVREVFQRDRTPATPLHVGTVHNNIGHLDAAAGIVAFIKTVLCLKHKFVPSNIHFKALHPDIQGIDSNLIIYTRGPQQIVQPNPGTPLLGANLAYGMGGSIAAVITEAGDEGDGTEGQRVMTHTWHHRRFPLNSQKFVFLMGAVAQISMDELPTPQADVIHALQSLSDTTINVEYLRTLLPAKQPHEIRSVFLTGATGFIGSQVLLHLLELRQNAANLKVFCLVRARDQAHGAYRIKDSLVGRGLQWKPEYDLQVIPVVGNLEERGMGIGEKQMEFLLRAVDAVYHAADSVKLDVPYDRVRKANVVSLTAILKLCTTFRSKPLHLVSNFAHYLQYFAAFSGDLNVPVGETVSPPLSASELERLEQRMPAGIVGYPWCKWAVEAIIGHIKVMVQERCHEAGLDGVAKEEVESKLQMTVYRFPNSCVYYGNGYTNFTNPFLAVVLACAQEQMIPPGVLPVGAPFLTTPVDLAAALLVQLSRSTSRKHDVYNLVSLRAIRRQQVLEVAQRFFGSVAECTVDDLLRRLDDNKEDSPVRQLRPLIRYWRKYWFSDDTDRDSLFPIAVTHANEDLPHSLDSFPEVWQTWLRMAAYCVTNYHMVRDPFNEALPFDLLKSVISFFRRTHTLPPLAHRTEELLEEAAAVQNTTDQAARKALEQYTQGEQEEALFDVAQSRACG</sequence>
<dbReference type="InterPro" id="IPR020841">
    <property type="entry name" value="PKS_Beta-ketoAc_synthase_dom"/>
</dbReference>
<dbReference type="SMART" id="SM00825">
    <property type="entry name" value="PKS_KS"/>
    <property type="match status" value="1"/>
</dbReference>
<dbReference type="SUPFAM" id="SSF53901">
    <property type="entry name" value="Thiolase-like"/>
    <property type="match status" value="1"/>
</dbReference>
<dbReference type="VEuPathDB" id="ToxoDB:CSUI_006559"/>
<keyword evidence="1" id="KW-0596">Phosphopantetheine</keyword>
<dbReference type="PANTHER" id="PTHR43775:SF37">
    <property type="entry name" value="SI:DKEY-61P9.11"/>
    <property type="match status" value="1"/>
</dbReference>
<keyword evidence="2" id="KW-0597">Phosphoprotein</keyword>
<comment type="caution">
    <text evidence="7">The sequence shown here is derived from an EMBL/GenBank/DDBJ whole genome shotgun (WGS) entry which is preliminary data.</text>
</comment>
<dbReference type="SUPFAM" id="SSF51735">
    <property type="entry name" value="NAD(P)-binding Rossmann-fold domains"/>
    <property type="match status" value="2"/>
</dbReference>
<protein>
    <submittedName>
        <fullName evidence="7">Type i fatty acid</fullName>
    </submittedName>
</protein>
<dbReference type="Gene3D" id="3.40.50.720">
    <property type="entry name" value="NAD(P)-binding Rossmann-like Domain"/>
    <property type="match status" value="2"/>
</dbReference>
<dbReference type="Pfam" id="PF02801">
    <property type="entry name" value="Ketoacyl-synt_C"/>
    <property type="match status" value="1"/>
</dbReference>
<feature type="domain" description="Carrier" evidence="5">
    <location>
        <begin position="626"/>
        <end position="703"/>
    </location>
</feature>
<feature type="region of interest" description="Disordered" evidence="4">
    <location>
        <begin position="56"/>
        <end position="89"/>
    </location>
</feature>
<dbReference type="InterPro" id="IPR036736">
    <property type="entry name" value="ACP-like_sf"/>
</dbReference>
<name>A0A2C6KTL8_9APIC</name>
<dbReference type="Gene3D" id="1.10.1200.10">
    <property type="entry name" value="ACP-like"/>
    <property type="match status" value="1"/>
</dbReference>
<keyword evidence="3" id="KW-0808">Transferase</keyword>
<dbReference type="InterPro" id="IPR014031">
    <property type="entry name" value="Ketoacyl_synth_C"/>
</dbReference>
<dbReference type="CDD" id="cd00833">
    <property type="entry name" value="PKS"/>
    <property type="match status" value="1"/>
</dbReference>
<dbReference type="Pfam" id="PF00550">
    <property type="entry name" value="PP-binding"/>
    <property type="match status" value="1"/>
</dbReference>
<dbReference type="InterPro" id="IPR016039">
    <property type="entry name" value="Thiolase-like"/>
</dbReference>